<dbReference type="Pfam" id="PF00027">
    <property type="entry name" value="cNMP_binding"/>
    <property type="match status" value="1"/>
</dbReference>
<organism evidence="5 6">
    <name type="scientific">Sphingomonas aurea</name>
    <dbReference type="NCBI Taxonomy" id="3063994"/>
    <lineage>
        <taxon>Bacteria</taxon>
        <taxon>Pseudomonadati</taxon>
        <taxon>Pseudomonadota</taxon>
        <taxon>Alphaproteobacteria</taxon>
        <taxon>Sphingomonadales</taxon>
        <taxon>Sphingomonadaceae</taxon>
        <taxon>Sphingomonas</taxon>
    </lineage>
</organism>
<name>A0ABT9EML0_9SPHN</name>
<keyword evidence="6" id="KW-1185">Reference proteome</keyword>
<dbReference type="InterPro" id="IPR036390">
    <property type="entry name" value="WH_DNA-bd_sf"/>
</dbReference>
<sequence length="249" mass="27684">MTATNVLTAMIEKLEMRCALSEDDRRAILALPHTLASYGPKAYIVREGDLAGGICAFALSGLAFRQKLTTDGARQIVALHLPGDFLDLQHLFLRVADHSVQAVGHLEVVQLEHGALQRLIRERPMVGQALWIDSLVEASIFREWVTNVGRRNARARIAHLLCEFAVRMRVSGLTDEAGRCDLPMTQEELGDAVGLTSVHVNRTLRGLEAEGLIQRDKRRISFDDWQAISQIADFNPRYLHLDQVSRGGG</sequence>
<dbReference type="InterPro" id="IPR012318">
    <property type="entry name" value="HTH_CRP"/>
</dbReference>
<dbReference type="InterPro" id="IPR036388">
    <property type="entry name" value="WH-like_DNA-bd_sf"/>
</dbReference>
<reference evidence="5 6" key="1">
    <citation type="submission" date="2023-07" db="EMBL/GenBank/DDBJ databases">
        <authorList>
            <person name="Kim M.K."/>
        </authorList>
    </citation>
    <scope>NUCLEOTIDE SEQUENCE [LARGE SCALE GENOMIC DNA]</scope>
    <source>
        <strain evidence="5 6">KR1UV-12</strain>
    </source>
</reference>
<evidence type="ECO:0000313" key="6">
    <source>
        <dbReference type="Proteomes" id="UP001230685"/>
    </source>
</evidence>
<evidence type="ECO:0000259" key="4">
    <source>
        <dbReference type="PROSITE" id="PS51063"/>
    </source>
</evidence>
<keyword evidence="2" id="KW-0238">DNA-binding</keyword>
<comment type="caution">
    <text evidence="5">The sequence shown here is derived from an EMBL/GenBank/DDBJ whole genome shotgun (WGS) entry which is preliminary data.</text>
</comment>
<protein>
    <submittedName>
        <fullName evidence="5">Crp/Fnr family transcriptional regulator</fullName>
    </submittedName>
</protein>
<evidence type="ECO:0000256" key="1">
    <source>
        <dbReference type="ARBA" id="ARBA00023015"/>
    </source>
</evidence>
<evidence type="ECO:0000256" key="2">
    <source>
        <dbReference type="ARBA" id="ARBA00023125"/>
    </source>
</evidence>
<dbReference type="InterPro" id="IPR018490">
    <property type="entry name" value="cNMP-bd_dom_sf"/>
</dbReference>
<dbReference type="PRINTS" id="PR00034">
    <property type="entry name" value="HTHCRP"/>
</dbReference>
<dbReference type="Gene3D" id="2.60.120.10">
    <property type="entry name" value="Jelly Rolls"/>
    <property type="match status" value="1"/>
</dbReference>
<feature type="domain" description="HTH crp-type" evidence="4">
    <location>
        <begin position="151"/>
        <end position="226"/>
    </location>
</feature>
<dbReference type="InterPro" id="IPR014710">
    <property type="entry name" value="RmlC-like_jellyroll"/>
</dbReference>
<dbReference type="InterPro" id="IPR050397">
    <property type="entry name" value="Env_Response_Regulators"/>
</dbReference>
<dbReference type="PANTHER" id="PTHR24567:SF68">
    <property type="entry name" value="DNA-BINDING TRANSCRIPTIONAL DUAL REGULATOR CRP"/>
    <property type="match status" value="1"/>
</dbReference>
<proteinExistence type="predicted"/>
<dbReference type="SUPFAM" id="SSF51206">
    <property type="entry name" value="cAMP-binding domain-like"/>
    <property type="match status" value="1"/>
</dbReference>
<dbReference type="SMART" id="SM00419">
    <property type="entry name" value="HTH_CRP"/>
    <property type="match status" value="1"/>
</dbReference>
<accession>A0ABT9EML0</accession>
<dbReference type="RefSeq" id="WP_305173888.1">
    <property type="nucleotide sequence ID" value="NZ_JAUUDS010000007.1"/>
</dbReference>
<evidence type="ECO:0000313" key="5">
    <source>
        <dbReference type="EMBL" id="MDP1028176.1"/>
    </source>
</evidence>
<dbReference type="PANTHER" id="PTHR24567">
    <property type="entry name" value="CRP FAMILY TRANSCRIPTIONAL REGULATORY PROTEIN"/>
    <property type="match status" value="1"/>
</dbReference>
<dbReference type="Gene3D" id="1.10.10.10">
    <property type="entry name" value="Winged helix-like DNA-binding domain superfamily/Winged helix DNA-binding domain"/>
    <property type="match status" value="1"/>
</dbReference>
<dbReference type="Proteomes" id="UP001230685">
    <property type="component" value="Unassembled WGS sequence"/>
</dbReference>
<keyword evidence="1" id="KW-0805">Transcription regulation</keyword>
<dbReference type="EMBL" id="JAUUDS010000007">
    <property type="protein sequence ID" value="MDP1028176.1"/>
    <property type="molecule type" value="Genomic_DNA"/>
</dbReference>
<evidence type="ECO:0000256" key="3">
    <source>
        <dbReference type="ARBA" id="ARBA00023163"/>
    </source>
</evidence>
<dbReference type="InterPro" id="IPR000595">
    <property type="entry name" value="cNMP-bd_dom"/>
</dbReference>
<dbReference type="Pfam" id="PF13545">
    <property type="entry name" value="HTH_Crp_2"/>
    <property type="match status" value="1"/>
</dbReference>
<dbReference type="PROSITE" id="PS51063">
    <property type="entry name" value="HTH_CRP_2"/>
    <property type="match status" value="1"/>
</dbReference>
<dbReference type="SUPFAM" id="SSF46785">
    <property type="entry name" value="Winged helix' DNA-binding domain"/>
    <property type="match status" value="1"/>
</dbReference>
<gene>
    <name evidence="5" type="ORF">Q5H91_13210</name>
</gene>
<dbReference type="CDD" id="cd00038">
    <property type="entry name" value="CAP_ED"/>
    <property type="match status" value="1"/>
</dbReference>
<keyword evidence="3" id="KW-0804">Transcription</keyword>